<keyword evidence="3" id="KW-0862">Zinc</keyword>
<comment type="caution">
    <text evidence="6">The sequence shown here is derived from an EMBL/GenBank/DDBJ whole genome shotgun (WGS) entry which is preliminary data.</text>
</comment>
<organism evidence="6 7">
    <name type="scientific">Ophiocordyceps unilateralis</name>
    <name type="common">Zombie-ant fungus</name>
    <name type="synonym">Torrubia unilateralis</name>
    <dbReference type="NCBI Taxonomy" id="268505"/>
    <lineage>
        <taxon>Eukaryota</taxon>
        <taxon>Fungi</taxon>
        <taxon>Dikarya</taxon>
        <taxon>Ascomycota</taxon>
        <taxon>Pezizomycotina</taxon>
        <taxon>Sordariomycetes</taxon>
        <taxon>Hypocreomycetidae</taxon>
        <taxon>Hypocreales</taxon>
        <taxon>Ophiocordycipitaceae</taxon>
        <taxon>Ophiocordyceps</taxon>
    </lineage>
</organism>
<feature type="domain" description="CENP-V/GFA" evidence="5">
    <location>
        <begin position="10"/>
        <end position="149"/>
    </location>
</feature>
<evidence type="ECO:0000256" key="4">
    <source>
        <dbReference type="ARBA" id="ARBA00023239"/>
    </source>
</evidence>
<evidence type="ECO:0000313" key="7">
    <source>
        <dbReference type="Proteomes" id="UP000037136"/>
    </source>
</evidence>
<dbReference type="Gene3D" id="3.90.1590.10">
    <property type="entry name" value="glutathione-dependent formaldehyde- activating enzyme (gfa)"/>
    <property type="match status" value="2"/>
</dbReference>
<reference evidence="6 7" key="2">
    <citation type="journal article" date="2017" name="Sci. Rep.">
        <title>Ant-infecting Ophiocordyceps genomes reveal a high diversity of potential behavioral manipulation genes and a possible major role for enterotoxins.</title>
        <authorList>
            <person name="de Bekker C."/>
            <person name="Ohm R.A."/>
            <person name="Evans H.C."/>
            <person name="Brachmann A."/>
            <person name="Hughes D.P."/>
        </authorList>
    </citation>
    <scope>NUCLEOTIDE SEQUENCE [LARGE SCALE GENOMIC DNA]</scope>
    <source>
        <strain evidence="6 7">SC16a</strain>
    </source>
</reference>
<sequence>MTESDQTKTLEAECLCGKVQLALDVSVSRLPLLVYLCHCSKCRYGTGSPCIFHIVLPEGTRPRFVGDSSAANVTSYLAPDAKYSYDFCSTCGCHIAGVSLDRKLWTVSPSIFKDYGPETFQIRQHVFSESAKGGGLSSVITHIAGQPMKSWNPSSDEATAKLVECEPEVAFDGTDRLRAKCWCQGVSFAVPRPTQDVLDDAFMSHFVSPRDKRKWKAVLDSCNDCRLASGTHLVAWAFVPLAVCEPSIGVDLAIGTSKTFASSDGVLRSFCAVCGATVFFSCKRRQPTEKQAVVDLAVGILRSPDGPMAEDWLTWRARPSFAASGIAFDREFGEALGCGMKAWTEARYGEATEFDT</sequence>
<evidence type="ECO:0000256" key="2">
    <source>
        <dbReference type="ARBA" id="ARBA00022723"/>
    </source>
</evidence>
<comment type="similarity">
    <text evidence="1">Belongs to the Gfa family.</text>
</comment>
<name>A0A2A9PMW8_OPHUN</name>
<accession>A0A2A9PMW8</accession>
<evidence type="ECO:0000256" key="1">
    <source>
        <dbReference type="ARBA" id="ARBA00005495"/>
    </source>
</evidence>
<evidence type="ECO:0000259" key="5">
    <source>
        <dbReference type="PROSITE" id="PS51891"/>
    </source>
</evidence>
<dbReference type="InterPro" id="IPR011057">
    <property type="entry name" value="Mss4-like_sf"/>
</dbReference>
<keyword evidence="7" id="KW-1185">Reference proteome</keyword>
<dbReference type="Proteomes" id="UP000037136">
    <property type="component" value="Unassembled WGS sequence"/>
</dbReference>
<dbReference type="PANTHER" id="PTHR33337">
    <property type="entry name" value="GFA DOMAIN-CONTAINING PROTEIN"/>
    <property type="match status" value="1"/>
</dbReference>
<dbReference type="STRING" id="268505.A0A2A9PMW8"/>
<keyword evidence="2" id="KW-0479">Metal-binding</keyword>
<dbReference type="InterPro" id="IPR006913">
    <property type="entry name" value="CENP-V/GFA"/>
</dbReference>
<keyword evidence="4" id="KW-0456">Lyase</keyword>
<dbReference type="AlphaFoldDB" id="A0A2A9PMW8"/>
<evidence type="ECO:0000313" key="6">
    <source>
        <dbReference type="EMBL" id="PFH62247.1"/>
    </source>
</evidence>
<dbReference type="EMBL" id="LAZP02000035">
    <property type="protein sequence ID" value="PFH62247.1"/>
    <property type="molecule type" value="Genomic_DNA"/>
</dbReference>
<dbReference type="SUPFAM" id="SSF51316">
    <property type="entry name" value="Mss4-like"/>
    <property type="match status" value="2"/>
</dbReference>
<dbReference type="GO" id="GO:0016846">
    <property type="term" value="F:carbon-sulfur lyase activity"/>
    <property type="evidence" value="ECO:0007669"/>
    <property type="project" value="InterPro"/>
</dbReference>
<dbReference type="PANTHER" id="PTHR33337:SF31">
    <property type="entry name" value="DUF636 DOMAIN PROTEIN (AFU_ORTHOLOGUE AFUA_2G12650)"/>
    <property type="match status" value="1"/>
</dbReference>
<protein>
    <recommendedName>
        <fullName evidence="5">CENP-V/GFA domain-containing protein</fullName>
    </recommendedName>
</protein>
<proteinExistence type="inferred from homology"/>
<dbReference type="OrthoDB" id="5422068at2759"/>
<gene>
    <name evidence="6" type="ORF">XA68_14378</name>
</gene>
<reference evidence="6 7" key="1">
    <citation type="journal article" date="2015" name="BMC Genomics">
        <title>Gene expression during zombie ant biting behavior reflects the complexity underlying fungal parasitic behavioral manipulation.</title>
        <authorList>
            <person name="de Bekker C."/>
            <person name="Ohm R.A."/>
            <person name="Loreto R.G."/>
            <person name="Sebastian A."/>
            <person name="Albert I."/>
            <person name="Merrow M."/>
            <person name="Brachmann A."/>
            <person name="Hughes D.P."/>
        </authorList>
    </citation>
    <scope>NUCLEOTIDE SEQUENCE [LARGE SCALE GENOMIC DNA]</scope>
    <source>
        <strain evidence="6 7">SC16a</strain>
    </source>
</reference>
<dbReference type="Pfam" id="PF04828">
    <property type="entry name" value="GFA"/>
    <property type="match status" value="2"/>
</dbReference>
<dbReference type="GO" id="GO:0046872">
    <property type="term" value="F:metal ion binding"/>
    <property type="evidence" value="ECO:0007669"/>
    <property type="project" value="UniProtKB-KW"/>
</dbReference>
<evidence type="ECO:0000256" key="3">
    <source>
        <dbReference type="ARBA" id="ARBA00022833"/>
    </source>
</evidence>
<dbReference type="PROSITE" id="PS51891">
    <property type="entry name" value="CENP_V_GFA"/>
    <property type="match status" value="1"/>
</dbReference>